<accession>A0A1C7N836</accession>
<organism evidence="8 9">
    <name type="scientific">Choanephora cucurbitarum</name>
    <dbReference type="NCBI Taxonomy" id="101091"/>
    <lineage>
        <taxon>Eukaryota</taxon>
        <taxon>Fungi</taxon>
        <taxon>Fungi incertae sedis</taxon>
        <taxon>Mucoromycota</taxon>
        <taxon>Mucoromycotina</taxon>
        <taxon>Mucoromycetes</taxon>
        <taxon>Mucorales</taxon>
        <taxon>Mucorineae</taxon>
        <taxon>Choanephoraceae</taxon>
        <taxon>Choanephoroideae</taxon>
        <taxon>Choanephora</taxon>
    </lineage>
</organism>
<dbReference type="InParanoid" id="A0A1C7N836"/>
<dbReference type="AlphaFoldDB" id="A0A1C7N836"/>
<evidence type="ECO:0000256" key="5">
    <source>
        <dbReference type="ARBA" id="ARBA00023242"/>
    </source>
</evidence>
<evidence type="ECO:0000256" key="1">
    <source>
        <dbReference type="ARBA" id="ARBA00004123"/>
    </source>
</evidence>
<evidence type="ECO:0000256" key="7">
    <source>
        <dbReference type="SAM" id="MobiDB-lite"/>
    </source>
</evidence>
<evidence type="ECO:0000256" key="2">
    <source>
        <dbReference type="ARBA" id="ARBA00008320"/>
    </source>
</evidence>
<dbReference type="PIRSF" id="PIRSF038170">
    <property type="entry name" value="tRNA_m1A_mtfrase"/>
    <property type="match status" value="1"/>
</dbReference>
<dbReference type="OrthoDB" id="10254665at2759"/>
<dbReference type="FunCoup" id="A0A1C7N836">
    <property type="interactions" value="588"/>
</dbReference>
<sequence length="422" mass="48198">MTDQNECIQQNQFVIIEMPSGNAKMVNLKPNTNISLGKFGTFKSDQLIGKPWGLSYEIVGKKGEIRPVEHVSKHETVEETAANNQMIVDDGSVQKLSQEEVLKLKERGLKGELATEDIIKMMVDSHTEFEKKTEYSKAKYIARKKKKFMKVFTPIRPTLCSITNYFYNKNPEKIKHLRIDTLSQLLSLGNVHANSKLLVVDDTQGLIVSSLLERMGGFGQLVALHEGEFHNYDILRYMNFPKSTQSILHTVPFGLVDPSVPEETFELLSAEEIERLDEDQTRAYNRRKTSWEYKVKSRKLLYEGNFDGLILSSSYQPETVLKELKQYISGSRPVVIYSFSKEVLLTAAYWMRRSKDFLNADITESSLREYQVLPGRMHPHMMTSAGGGYILSGLRVIDCPYDPSKRSEGDDRRSKKSKVETV</sequence>
<keyword evidence="8" id="KW-0808">Transferase</keyword>
<dbReference type="PANTHER" id="PTHR12945:SF0">
    <property type="entry name" value="TRNA (ADENINE(58)-N(1))-METHYLTRANSFERASE NON-CATALYTIC SUBUNIT TRM6"/>
    <property type="match status" value="1"/>
</dbReference>
<name>A0A1C7N836_9FUNG</name>
<evidence type="ECO:0000256" key="4">
    <source>
        <dbReference type="ARBA" id="ARBA00022694"/>
    </source>
</evidence>
<evidence type="ECO:0000256" key="6">
    <source>
        <dbReference type="ARBA" id="ARBA00032319"/>
    </source>
</evidence>
<dbReference type="STRING" id="101091.A0A1C7N836"/>
<dbReference type="PANTHER" id="PTHR12945">
    <property type="entry name" value="TRANSLATION INITIATION FACTOR EIF3-RELATED"/>
    <property type="match status" value="1"/>
</dbReference>
<proteinExistence type="inferred from homology"/>
<comment type="similarity">
    <text evidence="2">Belongs to the TRM6/GCD10 family.</text>
</comment>
<comment type="caution">
    <text evidence="8">The sequence shown here is derived from an EMBL/GenBank/DDBJ whole genome shotgun (WGS) entry which is preliminary data.</text>
</comment>
<dbReference type="EMBL" id="LUGH01000466">
    <property type="protein sequence ID" value="OBZ84806.1"/>
    <property type="molecule type" value="Genomic_DNA"/>
</dbReference>
<comment type="subcellular location">
    <subcellularLocation>
        <location evidence="1">Nucleus</location>
    </subcellularLocation>
</comment>
<feature type="region of interest" description="Disordered" evidence="7">
    <location>
        <begin position="402"/>
        <end position="422"/>
    </location>
</feature>
<dbReference type="Proteomes" id="UP000093000">
    <property type="component" value="Unassembled WGS sequence"/>
</dbReference>
<dbReference type="Pfam" id="PF04189">
    <property type="entry name" value="Gcd10p"/>
    <property type="match status" value="1"/>
</dbReference>
<keyword evidence="8" id="KW-0489">Methyltransferase</keyword>
<dbReference type="InterPro" id="IPR017423">
    <property type="entry name" value="TRM6"/>
</dbReference>
<dbReference type="GO" id="GO:0030488">
    <property type="term" value="P:tRNA methylation"/>
    <property type="evidence" value="ECO:0007669"/>
    <property type="project" value="EnsemblFungi"/>
</dbReference>
<keyword evidence="9" id="KW-1185">Reference proteome</keyword>
<keyword evidence="5" id="KW-0539">Nucleus</keyword>
<dbReference type="GO" id="GO:0005634">
    <property type="term" value="C:nucleus"/>
    <property type="evidence" value="ECO:0007669"/>
    <property type="project" value="UniProtKB-SubCell"/>
</dbReference>
<dbReference type="Gene3D" id="3.10.330.20">
    <property type="match status" value="1"/>
</dbReference>
<feature type="compositionally biased region" description="Basic and acidic residues" evidence="7">
    <location>
        <begin position="403"/>
        <end position="422"/>
    </location>
</feature>
<gene>
    <name evidence="8" type="primary">TRM6</name>
    <name evidence="8" type="ORF">A0J61_07144</name>
</gene>
<evidence type="ECO:0000313" key="8">
    <source>
        <dbReference type="EMBL" id="OBZ84806.1"/>
    </source>
</evidence>
<keyword evidence="4" id="KW-0819">tRNA processing</keyword>
<protein>
    <recommendedName>
        <fullName evidence="3">tRNA (adenine(58)-N(1))-methyltransferase non-catalytic subunit TRM6</fullName>
    </recommendedName>
    <alternativeName>
        <fullName evidence="6">tRNA(m1A58)-methyltransferase subunit TRM6</fullName>
    </alternativeName>
</protein>
<dbReference type="GO" id="GO:0160107">
    <property type="term" value="F:tRNA (adenine(58)-N1)-methyltransferase activity"/>
    <property type="evidence" value="ECO:0007669"/>
    <property type="project" value="EnsemblFungi"/>
</dbReference>
<evidence type="ECO:0000313" key="9">
    <source>
        <dbReference type="Proteomes" id="UP000093000"/>
    </source>
</evidence>
<evidence type="ECO:0000256" key="3">
    <source>
        <dbReference type="ARBA" id="ARBA00021704"/>
    </source>
</evidence>
<dbReference type="GO" id="GO:0031515">
    <property type="term" value="C:tRNA (m1A) methyltransferase complex"/>
    <property type="evidence" value="ECO:0007669"/>
    <property type="project" value="EnsemblFungi"/>
</dbReference>
<reference evidence="8 9" key="1">
    <citation type="submission" date="2016-03" db="EMBL/GenBank/DDBJ databases">
        <title>Choanephora cucurbitarum.</title>
        <authorList>
            <person name="Min B."/>
            <person name="Park H."/>
            <person name="Park J.-H."/>
            <person name="Shin H.-D."/>
            <person name="Choi I.-G."/>
        </authorList>
    </citation>
    <scope>NUCLEOTIDE SEQUENCE [LARGE SCALE GENOMIC DNA]</scope>
    <source>
        <strain evidence="8 9">KUS-F28377</strain>
    </source>
</reference>